<proteinExistence type="predicted"/>
<evidence type="ECO:0000256" key="1">
    <source>
        <dbReference type="SAM" id="MobiDB-lite"/>
    </source>
</evidence>
<sequence>MGASLRSRKPLGNAGKSLTRDHSSSSSTAPCGATFSCGATDSGGATAAGPGADHPPPASNPRLSAAFALDALERGIR</sequence>
<comment type="caution">
    <text evidence="2">The sequence shown here is derived from an EMBL/GenBank/DDBJ whole genome shotgun (WGS) entry which is preliminary data.</text>
</comment>
<dbReference type="EMBL" id="PPXC01000003">
    <property type="protein sequence ID" value="POH74533.1"/>
    <property type="molecule type" value="Genomic_DNA"/>
</dbReference>
<organism evidence="2 3">
    <name type="scientific">Arthrobacter glacialis</name>
    <dbReference type="NCBI Taxonomy" id="1664"/>
    <lineage>
        <taxon>Bacteria</taxon>
        <taxon>Bacillati</taxon>
        <taxon>Actinomycetota</taxon>
        <taxon>Actinomycetes</taxon>
        <taxon>Micrococcales</taxon>
        <taxon>Micrococcaceae</taxon>
        <taxon>Arthrobacter</taxon>
    </lineage>
</organism>
<feature type="compositionally biased region" description="Low complexity" evidence="1">
    <location>
        <begin position="38"/>
        <end position="52"/>
    </location>
</feature>
<dbReference type="AlphaFoldDB" id="A0A2S3ZZA2"/>
<name>A0A2S3ZZA2_ARTGL</name>
<reference evidence="2 3" key="1">
    <citation type="submission" date="2018-01" db="EMBL/GenBank/DDBJ databases">
        <title>Arthrobacter sp. nov., from glaciers in China.</title>
        <authorList>
            <person name="Liu Q."/>
            <person name="Xin Y.-H."/>
        </authorList>
    </citation>
    <scope>NUCLEOTIDE SEQUENCE [LARGE SCALE GENOMIC DNA]</scope>
    <source>
        <strain evidence="2 3">HLT2-12-2</strain>
    </source>
</reference>
<feature type="region of interest" description="Disordered" evidence="1">
    <location>
        <begin position="1"/>
        <end position="62"/>
    </location>
</feature>
<protein>
    <submittedName>
        <fullName evidence="2">Uncharacterized protein</fullName>
    </submittedName>
</protein>
<dbReference type="Proteomes" id="UP000237061">
    <property type="component" value="Unassembled WGS sequence"/>
</dbReference>
<evidence type="ECO:0000313" key="2">
    <source>
        <dbReference type="EMBL" id="POH74533.1"/>
    </source>
</evidence>
<evidence type="ECO:0000313" key="3">
    <source>
        <dbReference type="Proteomes" id="UP000237061"/>
    </source>
</evidence>
<gene>
    <name evidence="2" type="ORF">CVS27_04735</name>
</gene>
<accession>A0A2S3ZZA2</accession>
<keyword evidence="3" id="KW-1185">Reference proteome</keyword>